<evidence type="ECO:0000313" key="2">
    <source>
        <dbReference type="EMBL" id="CAB4819715.1"/>
    </source>
</evidence>
<name>A0A6J6ZG08_9ZZZZ</name>
<sequence length="147" mass="16101">MSEVSTSTILIDAPLEDVRAILFDLAAYPTWSTAIKSAEVKESDDQGRATSVKVSIDAGMMKDRVLLNYDWSKAPERLEFSLEDADLLTAMNGAFVTKAIDADTTSVTYELGVEVSLPIPSMMRTKAEKATIDQALTQLKEHAETQI</sequence>
<dbReference type="SUPFAM" id="SSF55961">
    <property type="entry name" value="Bet v1-like"/>
    <property type="match status" value="1"/>
</dbReference>
<dbReference type="PANTHER" id="PTHR39683">
    <property type="entry name" value="CONSERVED PROTEIN TB16.3"/>
    <property type="match status" value="1"/>
</dbReference>
<dbReference type="PANTHER" id="PTHR39683:SF4">
    <property type="entry name" value="COENZYME Q-BINDING PROTEIN COQ10 START DOMAIN-CONTAINING PROTEIN"/>
    <property type="match status" value="1"/>
</dbReference>
<dbReference type="AlphaFoldDB" id="A0A6J6ZG08"/>
<evidence type="ECO:0000313" key="1">
    <source>
        <dbReference type="EMBL" id="CAB4754387.1"/>
    </source>
</evidence>
<dbReference type="EMBL" id="CAFBLY010000088">
    <property type="protein sequence ID" value="CAB4885555.1"/>
    <property type="molecule type" value="Genomic_DNA"/>
</dbReference>
<organism evidence="2">
    <name type="scientific">freshwater metagenome</name>
    <dbReference type="NCBI Taxonomy" id="449393"/>
    <lineage>
        <taxon>unclassified sequences</taxon>
        <taxon>metagenomes</taxon>
        <taxon>ecological metagenomes</taxon>
    </lineage>
</organism>
<dbReference type="EMBL" id="CAFBPV010000061">
    <property type="protein sequence ID" value="CAB5031511.1"/>
    <property type="molecule type" value="Genomic_DNA"/>
</dbReference>
<dbReference type="EMBL" id="CAFAAY010000084">
    <property type="protein sequence ID" value="CAB4819715.1"/>
    <property type="molecule type" value="Genomic_DNA"/>
</dbReference>
<evidence type="ECO:0000313" key="3">
    <source>
        <dbReference type="EMBL" id="CAB4885555.1"/>
    </source>
</evidence>
<dbReference type="Pfam" id="PF10604">
    <property type="entry name" value="Polyketide_cyc2"/>
    <property type="match status" value="1"/>
</dbReference>
<reference evidence="2" key="1">
    <citation type="submission" date="2020-05" db="EMBL/GenBank/DDBJ databases">
        <authorList>
            <person name="Chiriac C."/>
            <person name="Salcher M."/>
            <person name="Ghai R."/>
            <person name="Kavagutti S V."/>
        </authorList>
    </citation>
    <scope>NUCLEOTIDE SEQUENCE</scope>
</reference>
<dbReference type="Gene3D" id="3.30.530.20">
    <property type="match status" value="1"/>
</dbReference>
<evidence type="ECO:0000313" key="4">
    <source>
        <dbReference type="EMBL" id="CAB5031511.1"/>
    </source>
</evidence>
<protein>
    <submittedName>
        <fullName evidence="2">Unannotated protein</fullName>
    </submittedName>
</protein>
<dbReference type="InterPro" id="IPR023393">
    <property type="entry name" value="START-like_dom_sf"/>
</dbReference>
<proteinExistence type="predicted"/>
<dbReference type="EMBL" id="CAEZZI010000041">
    <property type="protein sequence ID" value="CAB4754387.1"/>
    <property type="molecule type" value="Genomic_DNA"/>
</dbReference>
<dbReference type="InterPro" id="IPR019587">
    <property type="entry name" value="Polyketide_cyclase/dehydratase"/>
</dbReference>
<accession>A0A6J6ZG08</accession>
<gene>
    <name evidence="1" type="ORF">UFOPK2842_00561</name>
    <name evidence="2" type="ORF">UFOPK3124_00976</name>
    <name evidence="3" type="ORF">UFOPK3480_00935</name>
    <name evidence="4" type="ORF">UFOPK4165_00714</name>
</gene>